<feature type="compositionally biased region" description="Polar residues" evidence="1">
    <location>
        <begin position="203"/>
        <end position="221"/>
    </location>
</feature>
<dbReference type="RefSeq" id="XP_066067642.1">
    <property type="nucleotide sequence ID" value="XM_066211545.1"/>
</dbReference>
<reference evidence="2" key="3">
    <citation type="submission" date="2024-01" db="EMBL/GenBank/DDBJ databases">
        <authorList>
            <person name="Coelho M.A."/>
            <person name="David-Palma M."/>
            <person name="Shea T."/>
            <person name="Sun S."/>
            <person name="Cuomo C.A."/>
            <person name="Heitman J."/>
        </authorList>
    </citation>
    <scope>NUCLEOTIDE SEQUENCE</scope>
    <source>
        <strain evidence="2">CBS 7841</strain>
    </source>
</reference>
<organism evidence="2 3">
    <name type="scientific">Cryptococcus depauperatus CBS 7841</name>
    <dbReference type="NCBI Taxonomy" id="1295531"/>
    <lineage>
        <taxon>Eukaryota</taxon>
        <taxon>Fungi</taxon>
        <taxon>Dikarya</taxon>
        <taxon>Basidiomycota</taxon>
        <taxon>Agaricomycotina</taxon>
        <taxon>Tremellomycetes</taxon>
        <taxon>Tremellales</taxon>
        <taxon>Cryptococcaceae</taxon>
        <taxon>Cryptococcus</taxon>
    </lineage>
</organism>
<feature type="compositionally biased region" description="Low complexity" evidence="1">
    <location>
        <begin position="27"/>
        <end position="37"/>
    </location>
</feature>
<feature type="compositionally biased region" description="Polar residues" evidence="1">
    <location>
        <begin position="118"/>
        <end position="165"/>
    </location>
</feature>
<keyword evidence="3" id="KW-1185">Reference proteome</keyword>
<dbReference type="KEGG" id="cdep:91086329"/>
<feature type="compositionally biased region" description="Polar residues" evidence="1">
    <location>
        <begin position="181"/>
        <end position="190"/>
    </location>
</feature>
<dbReference type="Proteomes" id="UP000094043">
    <property type="component" value="Chromosome 2"/>
</dbReference>
<sequence length="240" mass="25405">MRGREDSSSGSTTPVTPLFSPGEPGWDHSSSGPSSDGGYEDRESVFSSSGDTDSHSSVTYPHKRDTCLDTRESSSGSSATGSYTGDTGSNTRNTSLDTRGSYSSSSDAGSDTSDTGSYISDTSLGTRNTNSDTRGSESCLQSPGITGQGSDSYPPSNLSGGSSPITPYRPRGYDSLEELQLKNQDNHSIPPNTPLSPIHPNSGYESAGNSPTNSRLPVSNPETKKRFREIRNIFKHVKVK</sequence>
<feature type="compositionally biased region" description="Low complexity" evidence="1">
    <location>
        <begin position="73"/>
        <end position="117"/>
    </location>
</feature>
<evidence type="ECO:0000313" key="3">
    <source>
        <dbReference type="Proteomes" id="UP000094043"/>
    </source>
</evidence>
<feature type="compositionally biased region" description="Basic and acidic residues" evidence="1">
    <location>
        <begin position="62"/>
        <end position="72"/>
    </location>
</feature>
<dbReference type="GeneID" id="91086329"/>
<gene>
    <name evidence="2" type="ORF">L203_102117</name>
</gene>
<evidence type="ECO:0000313" key="2">
    <source>
        <dbReference type="EMBL" id="WVN86942.1"/>
    </source>
</evidence>
<evidence type="ECO:0000256" key="1">
    <source>
        <dbReference type="SAM" id="MobiDB-lite"/>
    </source>
</evidence>
<protein>
    <submittedName>
        <fullName evidence="2">Uncharacterized protein</fullName>
    </submittedName>
</protein>
<accession>A0AAJ8M0V4</accession>
<proteinExistence type="predicted"/>
<name>A0AAJ8M0V4_9TREE</name>
<dbReference type="AlphaFoldDB" id="A0AAJ8M0V4"/>
<dbReference type="EMBL" id="CP143785">
    <property type="protein sequence ID" value="WVN86942.1"/>
    <property type="molecule type" value="Genomic_DNA"/>
</dbReference>
<feature type="compositionally biased region" description="Low complexity" evidence="1">
    <location>
        <begin position="45"/>
        <end position="59"/>
    </location>
</feature>
<reference evidence="2" key="1">
    <citation type="submission" date="2016-06" db="EMBL/GenBank/DDBJ databases">
        <authorList>
            <person name="Cuomo C."/>
            <person name="Litvintseva A."/>
            <person name="Heitman J."/>
            <person name="Chen Y."/>
            <person name="Sun S."/>
            <person name="Springer D."/>
            <person name="Dromer F."/>
            <person name="Young S."/>
            <person name="Zeng Q."/>
            <person name="Chapman S."/>
            <person name="Gujja S."/>
            <person name="Saif S."/>
            <person name="Birren B."/>
        </authorList>
    </citation>
    <scope>NUCLEOTIDE SEQUENCE</scope>
    <source>
        <strain evidence="2">CBS 7841</strain>
    </source>
</reference>
<feature type="region of interest" description="Disordered" evidence="1">
    <location>
        <begin position="1"/>
        <end position="231"/>
    </location>
</feature>
<reference evidence="2" key="2">
    <citation type="journal article" date="2022" name="Elife">
        <title>Obligate sexual reproduction of a homothallic fungus closely related to the Cryptococcus pathogenic species complex.</title>
        <authorList>
            <person name="Passer A.R."/>
            <person name="Clancey S.A."/>
            <person name="Shea T."/>
            <person name="David-Palma M."/>
            <person name="Averette A.F."/>
            <person name="Boekhout T."/>
            <person name="Porcel B.M."/>
            <person name="Nowrousian M."/>
            <person name="Cuomo C.A."/>
            <person name="Sun S."/>
            <person name="Heitman J."/>
            <person name="Coelho M.A."/>
        </authorList>
    </citation>
    <scope>NUCLEOTIDE SEQUENCE</scope>
    <source>
        <strain evidence="2">CBS 7841</strain>
    </source>
</reference>